<organism evidence="2 3">
    <name type="scientific">Heligmosomoides polygyrus</name>
    <name type="common">Parasitic roundworm</name>
    <dbReference type="NCBI Taxonomy" id="6339"/>
    <lineage>
        <taxon>Eukaryota</taxon>
        <taxon>Metazoa</taxon>
        <taxon>Ecdysozoa</taxon>
        <taxon>Nematoda</taxon>
        <taxon>Chromadorea</taxon>
        <taxon>Rhabditida</taxon>
        <taxon>Rhabditina</taxon>
        <taxon>Rhabditomorpha</taxon>
        <taxon>Strongyloidea</taxon>
        <taxon>Heligmosomidae</taxon>
        <taxon>Heligmosomoides</taxon>
    </lineage>
</organism>
<keyword evidence="2" id="KW-1185">Reference proteome</keyword>
<proteinExistence type="predicted"/>
<sequence>MRFLGFADYEYRLPNSFHGTDNGAIHAFLAEIVLSKDNPDLSFCLWIYNRSKGFSDLFTYELCIRKLLGNMDDFKRIKILSKSRSEWYNPFSGPIELQRCTPGNTTWSYDRNLLATRREIDDRLRHFAKEVESEQSQAQHKLEEFSRLYREQRL</sequence>
<evidence type="ECO:0000313" key="3">
    <source>
        <dbReference type="WBParaSite" id="HPBE_0000171001-mRNA-1"/>
    </source>
</evidence>
<dbReference type="PANTHER" id="PTHR31562">
    <property type="entry name" value="PROTEIN CBG18972"/>
    <property type="match status" value="1"/>
</dbReference>
<dbReference type="PANTHER" id="PTHR31562:SF5">
    <property type="entry name" value="GLYCO_TRANS_2-LIKE DOMAIN-CONTAINING PROTEIN"/>
    <property type="match status" value="1"/>
</dbReference>
<accession>A0A3P7U9S5</accession>
<reference evidence="1 2" key="1">
    <citation type="submission" date="2018-11" db="EMBL/GenBank/DDBJ databases">
        <authorList>
            <consortium name="Pathogen Informatics"/>
        </authorList>
    </citation>
    <scope>NUCLEOTIDE SEQUENCE [LARGE SCALE GENOMIC DNA]</scope>
</reference>
<reference evidence="3" key="2">
    <citation type="submission" date="2019-09" db="UniProtKB">
        <authorList>
            <consortium name="WormBaseParasite"/>
        </authorList>
    </citation>
    <scope>IDENTIFICATION</scope>
</reference>
<evidence type="ECO:0000313" key="2">
    <source>
        <dbReference type="Proteomes" id="UP000050761"/>
    </source>
</evidence>
<dbReference type="EMBL" id="UZAH01002070">
    <property type="protein sequence ID" value="VDO20864.1"/>
    <property type="molecule type" value="Genomic_DNA"/>
</dbReference>
<dbReference type="AlphaFoldDB" id="A0A183F6B8"/>
<accession>A0A183F6B8</accession>
<evidence type="ECO:0000313" key="1">
    <source>
        <dbReference type="EMBL" id="VDO20864.1"/>
    </source>
</evidence>
<dbReference type="Pfam" id="PF03314">
    <property type="entry name" value="DUF273"/>
    <property type="match status" value="1"/>
</dbReference>
<dbReference type="OrthoDB" id="5865156at2759"/>
<dbReference type="Proteomes" id="UP000050761">
    <property type="component" value="Unassembled WGS sequence"/>
</dbReference>
<name>A0A183F6B8_HELPZ</name>
<protein>
    <submittedName>
        <fullName evidence="3">Transposase</fullName>
    </submittedName>
</protein>
<gene>
    <name evidence="1" type="ORF">HPBE_LOCUS1711</name>
</gene>
<dbReference type="WBParaSite" id="HPBE_0000171001-mRNA-1">
    <property type="protein sequence ID" value="HPBE_0000171001-mRNA-1"/>
    <property type="gene ID" value="HPBE_0000171001"/>
</dbReference>
<dbReference type="InterPro" id="IPR004988">
    <property type="entry name" value="DUF273"/>
</dbReference>